<keyword evidence="1" id="KW-1133">Transmembrane helix</keyword>
<dbReference type="Proteomes" id="UP000571554">
    <property type="component" value="Unassembled WGS sequence"/>
</dbReference>
<accession>A0A7W9TX61</accession>
<keyword evidence="1" id="KW-0812">Transmembrane</keyword>
<evidence type="ECO:0000313" key="2">
    <source>
        <dbReference type="EMBL" id="MBB6103067.1"/>
    </source>
</evidence>
<protein>
    <submittedName>
        <fullName evidence="2">Uncharacterized protein</fullName>
    </submittedName>
</protein>
<dbReference type="EMBL" id="JACHBW010000007">
    <property type="protein sequence ID" value="MBB6103067.1"/>
    <property type="molecule type" value="Genomic_DNA"/>
</dbReference>
<feature type="transmembrane region" description="Helical" evidence="1">
    <location>
        <begin position="20"/>
        <end position="38"/>
    </location>
</feature>
<evidence type="ECO:0000313" key="3">
    <source>
        <dbReference type="Proteomes" id="UP000571554"/>
    </source>
</evidence>
<keyword evidence="3" id="KW-1185">Reference proteome</keyword>
<dbReference type="AlphaFoldDB" id="A0A7W9TX61"/>
<name>A0A7W9TX61_9BURK</name>
<evidence type="ECO:0000256" key="1">
    <source>
        <dbReference type="SAM" id="Phobius"/>
    </source>
</evidence>
<proteinExistence type="predicted"/>
<keyword evidence="1" id="KW-0472">Membrane</keyword>
<reference evidence="2 3" key="1">
    <citation type="submission" date="2020-08" db="EMBL/GenBank/DDBJ databases">
        <title>Above-ground endophytic microbial communities from plants in different locations in the United States.</title>
        <authorList>
            <person name="Frank C."/>
        </authorList>
    </citation>
    <scope>NUCLEOTIDE SEQUENCE [LARGE SCALE GENOMIC DNA]</scope>
    <source>
        <strain evidence="2 3">WP4_2_2</strain>
    </source>
</reference>
<organism evidence="2 3">
    <name type="scientific">Paraburkholderia bannensis</name>
    <dbReference type="NCBI Taxonomy" id="765414"/>
    <lineage>
        <taxon>Bacteria</taxon>
        <taxon>Pseudomonadati</taxon>
        <taxon>Pseudomonadota</taxon>
        <taxon>Betaproteobacteria</taxon>
        <taxon>Burkholderiales</taxon>
        <taxon>Burkholderiaceae</taxon>
        <taxon>Paraburkholderia</taxon>
    </lineage>
</organism>
<dbReference type="RefSeq" id="WP_183724598.1">
    <property type="nucleotide sequence ID" value="NZ_JACHBW010000007.1"/>
</dbReference>
<gene>
    <name evidence="2" type="ORF">F4827_002920</name>
</gene>
<sequence>MEYRLLCAILHGDRLTEPLTWLYLTALVAVAIAGWKFGDITYEFSRRAKEER</sequence>
<comment type="caution">
    <text evidence="2">The sequence shown here is derived from an EMBL/GenBank/DDBJ whole genome shotgun (WGS) entry which is preliminary data.</text>
</comment>